<feature type="transmembrane region" description="Helical" evidence="2">
    <location>
        <begin position="304"/>
        <end position="324"/>
    </location>
</feature>
<protein>
    <submittedName>
        <fullName evidence="3">Hypothetical membrane protein</fullName>
    </submittedName>
</protein>
<feature type="region of interest" description="Disordered" evidence="1">
    <location>
        <begin position="372"/>
        <end position="444"/>
    </location>
</feature>
<sequence length="444" mass="46585">MTAQQRLRRFLTVIGIPNLVLVLAVIVVAFACVLFAGETFAALPAAIGEAWFITHLVPVSFQGVTLGVLPLAPALGVIALIASSVHRAVKDRVSILDLAAILGVIIVIPLTLSGIAWFMVWDATKVFPLEAPSVGLTILHPVAIHLIGLIIGMGPTLWKALARRFGIAEVLVDGATRAHQLMLRLAGAALIVYLAVLIAGHERLGELAAAYPALSGLGVVGLVVVSLLYLPNAIVGTLAVLFGGQVSIGAASVSLFAIDLVPLPVFPLFAAIPGTAAAWAPVLLLIPFAVVVHYAITRAWDGPMVAATAVFAGMWALVAAYFVSGQLGGYGYSGPVHWLIAVLATAWVGLIAGAVWGIAVLRNRSVEDVASAEEASVEEAPPEEASVEEESVEADVVEDPEDEGVEEPEDPEEPEESEELEDTEDEEVVDKPEPEDSAETETKD</sequence>
<gene>
    <name evidence="3" type="ORF">NCTC11862_01768</name>
</gene>
<keyword evidence="2" id="KW-1133">Transmembrane helix</keyword>
<evidence type="ECO:0000313" key="4">
    <source>
        <dbReference type="Proteomes" id="UP000254467"/>
    </source>
</evidence>
<name>A0A376CNV5_9CORY</name>
<feature type="transmembrane region" description="Helical" evidence="2">
    <location>
        <begin position="95"/>
        <end position="118"/>
    </location>
</feature>
<accession>A0A376CNV5</accession>
<keyword evidence="2" id="KW-0472">Membrane</keyword>
<feature type="transmembrane region" description="Helical" evidence="2">
    <location>
        <begin position="12"/>
        <end position="36"/>
    </location>
</feature>
<feature type="transmembrane region" description="Helical" evidence="2">
    <location>
        <begin position="336"/>
        <end position="361"/>
    </location>
</feature>
<feature type="transmembrane region" description="Helical" evidence="2">
    <location>
        <begin position="278"/>
        <end position="297"/>
    </location>
</feature>
<feature type="compositionally biased region" description="Acidic residues" evidence="1">
    <location>
        <begin position="375"/>
        <end position="428"/>
    </location>
</feature>
<feature type="transmembrane region" description="Helical" evidence="2">
    <location>
        <begin position="207"/>
        <end position="230"/>
    </location>
</feature>
<proteinExistence type="predicted"/>
<evidence type="ECO:0000256" key="1">
    <source>
        <dbReference type="SAM" id="MobiDB-lite"/>
    </source>
</evidence>
<dbReference type="PROSITE" id="PS51257">
    <property type="entry name" value="PROKAR_LIPOPROTEIN"/>
    <property type="match status" value="1"/>
</dbReference>
<feature type="transmembrane region" description="Helical" evidence="2">
    <location>
        <begin position="138"/>
        <end position="161"/>
    </location>
</feature>
<reference evidence="3 4" key="1">
    <citation type="submission" date="2018-06" db="EMBL/GenBank/DDBJ databases">
        <authorList>
            <consortium name="Pathogen Informatics"/>
            <person name="Doyle S."/>
        </authorList>
    </citation>
    <scope>NUCLEOTIDE SEQUENCE [LARGE SCALE GENOMIC DNA]</scope>
    <source>
        <strain evidence="3 4">NCTC11862</strain>
    </source>
</reference>
<evidence type="ECO:0000256" key="2">
    <source>
        <dbReference type="SAM" id="Phobius"/>
    </source>
</evidence>
<feature type="transmembrane region" description="Helical" evidence="2">
    <location>
        <begin position="237"/>
        <end position="258"/>
    </location>
</feature>
<dbReference type="Pfam" id="PF19877">
    <property type="entry name" value="DUF6350"/>
    <property type="match status" value="1"/>
</dbReference>
<keyword evidence="4" id="KW-1185">Reference proteome</keyword>
<organism evidence="3 4">
    <name type="scientific">Corynebacterium pilosum</name>
    <dbReference type="NCBI Taxonomy" id="35756"/>
    <lineage>
        <taxon>Bacteria</taxon>
        <taxon>Bacillati</taxon>
        <taxon>Actinomycetota</taxon>
        <taxon>Actinomycetes</taxon>
        <taxon>Mycobacteriales</taxon>
        <taxon>Corynebacteriaceae</taxon>
        <taxon>Corynebacterium</taxon>
    </lineage>
</organism>
<dbReference type="EMBL" id="UFXQ01000001">
    <property type="protein sequence ID" value="STC69962.1"/>
    <property type="molecule type" value="Genomic_DNA"/>
</dbReference>
<evidence type="ECO:0000313" key="3">
    <source>
        <dbReference type="EMBL" id="STC69962.1"/>
    </source>
</evidence>
<dbReference type="STRING" id="35756.GCA_001044155_02767"/>
<dbReference type="AlphaFoldDB" id="A0A376CNV5"/>
<feature type="transmembrane region" description="Helical" evidence="2">
    <location>
        <begin position="56"/>
        <end position="83"/>
    </location>
</feature>
<keyword evidence="2" id="KW-0812">Transmembrane</keyword>
<dbReference type="Proteomes" id="UP000254467">
    <property type="component" value="Unassembled WGS sequence"/>
</dbReference>
<dbReference type="InterPro" id="IPR045931">
    <property type="entry name" value="DUF6350"/>
</dbReference>
<feature type="compositionally biased region" description="Basic and acidic residues" evidence="1">
    <location>
        <begin position="429"/>
        <end position="444"/>
    </location>
</feature>
<feature type="transmembrane region" description="Helical" evidence="2">
    <location>
        <begin position="181"/>
        <end position="201"/>
    </location>
</feature>